<reference evidence="2 3" key="1">
    <citation type="submission" date="2018-07" db="EMBL/GenBank/DDBJ databases">
        <title>Chitinophaga K2CV101002-2 sp. nov., isolated from a monsoon evergreen broad-leaved forest soil.</title>
        <authorList>
            <person name="Lv Y."/>
        </authorList>
    </citation>
    <scope>NUCLEOTIDE SEQUENCE [LARGE SCALE GENOMIC DNA]</scope>
    <source>
        <strain evidence="2 3">GDMCC 1.1288</strain>
    </source>
</reference>
<dbReference type="AlphaFoldDB" id="A0A3E1YDQ2"/>
<dbReference type="RefSeq" id="WP_116974449.1">
    <property type="nucleotide sequence ID" value="NZ_QPMM01000002.1"/>
</dbReference>
<feature type="signal peptide" evidence="1">
    <location>
        <begin position="1"/>
        <end position="21"/>
    </location>
</feature>
<accession>A0A3E1YDQ2</accession>
<keyword evidence="1" id="KW-0732">Signal</keyword>
<proteinExistence type="predicted"/>
<comment type="caution">
    <text evidence="2">The sequence shown here is derived from an EMBL/GenBank/DDBJ whole genome shotgun (WGS) entry which is preliminary data.</text>
</comment>
<dbReference type="Proteomes" id="UP000260644">
    <property type="component" value="Unassembled WGS sequence"/>
</dbReference>
<name>A0A3E1YDQ2_9BACT</name>
<evidence type="ECO:0000256" key="1">
    <source>
        <dbReference type="SAM" id="SignalP"/>
    </source>
</evidence>
<protein>
    <recommendedName>
        <fullName evidence="4">Outer membrane protein beta-barrel domain-containing protein</fullName>
    </recommendedName>
</protein>
<gene>
    <name evidence="2" type="ORF">DVR12_05405</name>
</gene>
<dbReference type="EMBL" id="QPMM01000002">
    <property type="protein sequence ID" value="RFS24641.1"/>
    <property type="molecule type" value="Genomic_DNA"/>
</dbReference>
<organism evidence="2 3">
    <name type="scientific">Chitinophaga silvatica</name>
    <dbReference type="NCBI Taxonomy" id="2282649"/>
    <lineage>
        <taxon>Bacteria</taxon>
        <taxon>Pseudomonadati</taxon>
        <taxon>Bacteroidota</taxon>
        <taxon>Chitinophagia</taxon>
        <taxon>Chitinophagales</taxon>
        <taxon>Chitinophagaceae</taxon>
        <taxon>Chitinophaga</taxon>
    </lineage>
</organism>
<evidence type="ECO:0000313" key="2">
    <source>
        <dbReference type="EMBL" id="RFS24641.1"/>
    </source>
</evidence>
<dbReference type="OrthoDB" id="661641at2"/>
<keyword evidence="3" id="KW-1185">Reference proteome</keyword>
<evidence type="ECO:0000313" key="3">
    <source>
        <dbReference type="Proteomes" id="UP000260644"/>
    </source>
</evidence>
<sequence length="195" mass="21040">MLKKYTIVLCNALLIPFTISAQSNHFSHAIGAGIYTAKQFLGAAAVYSPRFNFLHLSDRSTLSLESNIAAGMSIGDNYNSNTGGNSTSIFMLNVPVLLSWHFGHNATHDVHKKIGYSAGIGWGFHNSAHGIVEVSEDEEATPAQIHVSGLSLSAGVCWPVGKKTLGLRFNWLNNNNQYNADIKGIGTICLDYGIN</sequence>
<feature type="chain" id="PRO_5017538485" description="Outer membrane protein beta-barrel domain-containing protein" evidence="1">
    <location>
        <begin position="22"/>
        <end position="195"/>
    </location>
</feature>
<evidence type="ECO:0008006" key="4">
    <source>
        <dbReference type="Google" id="ProtNLM"/>
    </source>
</evidence>